<dbReference type="RefSeq" id="WP_317980145.1">
    <property type="nucleotide sequence ID" value="NZ_BTCL01000007.1"/>
</dbReference>
<dbReference type="InterPro" id="IPR048454">
    <property type="entry name" value="YetF_N"/>
</dbReference>
<keyword evidence="5 7" id="KW-1133">Transmembrane helix</keyword>
<evidence type="ECO:0000256" key="3">
    <source>
        <dbReference type="ARBA" id="ARBA00022475"/>
    </source>
</evidence>
<evidence type="ECO:0000256" key="5">
    <source>
        <dbReference type="ARBA" id="ARBA00022989"/>
    </source>
</evidence>
<comment type="caution">
    <text evidence="10">The sequence shown here is derived from an EMBL/GenBank/DDBJ whole genome shotgun (WGS) entry which is preliminary data.</text>
</comment>
<gene>
    <name evidence="10" type="primary">ydfS</name>
    <name evidence="10" type="ORF">PghCCS26_25290</name>
</gene>
<dbReference type="Proteomes" id="UP001285921">
    <property type="component" value="Unassembled WGS sequence"/>
</dbReference>
<evidence type="ECO:0000256" key="2">
    <source>
        <dbReference type="ARBA" id="ARBA00006448"/>
    </source>
</evidence>
<evidence type="ECO:0000313" key="11">
    <source>
        <dbReference type="Proteomes" id="UP001285921"/>
    </source>
</evidence>
<dbReference type="Pfam" id="PF04239">
    <property type="entry name" value="DUF421"/>
    <property type="match status" value="1"/>
</dbReference>
<organism evidence="10 11">
    <name type="scientific">Paenibacillus glycanilyticus</name>
    <dbReference type="NCBI Taxonomy" id="126569"/>
    <lineage>
        <taxon>Bacteria</taxon>
        <taxon>Bacillati</taxon>
        <taxon>Bacillota</taxon>
        <taxon>Bacilli</taxon>
        <taxon>Bacillales</taxon>
        <taxon>Paenibacillaceae</taxon>
        <taxon>Paenibacillus</taxon>
    </lineage>
</organism>
<evidence type="ECO:0000259" key="8">
    <source>
        <dbReference type="Pfam" id="PF04239"/>
    </source>
</evidence>
<evidence type="ECO:0000256" key="7">
    <source>
        <dbReference type="SAM" id="Phobius"/>
    </source>
</evidence>
<keyword evidence="4 7" id="KW-0812">Transmembrane</keyword>
<dbReference type="Gene3D" id="3.30.240.20">
    <property type="entry name" value="bsu07140 like domains"/>
    <property type="match status" value="2"/>
</dbReference>
<dbReference type="Pfam" id="PF20730">
    <property type="entry name" value="YetF_N"/>
    <property type="match status" value="1"/>
</dbReference>
<comment type="subcellular location">
    <subcellularLocation>
        <location evidence="1">Cell membrane</location>
        <topology evidence="1">Multi-pass membrane protein</topology>
    </subcellularLocation>
</comment>
<keyword evidence="11" id="KW-1185">Reference proteome</keyword>
<feature type="transmembrane region" description="Helical" evidence="7">
    <location>
        <begin position="6"/>
        <end position="25"/>
    </location>
</feature>
<evidence type="ECO:0000256" key="4">
    <source>
        <dbReference type="ARBA" id="ARBA00022692"/>
    </source>
</evidence>
<name>A0ABQ6NJZ4_9BACL</name>
<keyword evidence="6 7" id="KW-0472">Membrane</keyword>
<evidence type="ECO:0000256" key="6">
    <source>
        <dbReference type="ARBA" id="ARBA00023136"/>
    </source>
</evidence>
<reference evidence="10 11" key="1">
    <citation type="submission" date="2023-05" db="EMBL/GenBank/DDBJ databases">
        <title>Draft genome of Paenibacillus sp. CCS26.</title>
        <authorList>
            <person name="Akita H."/>
            <person name="Shinto Y."/>
            <person name="Kimura Z."/>
        </authorList>
    </citation>
    <scope>NUCLEOTIDE SEQUENCE [LARGE SCALE GENOMIC DNA]</scope>
    <source>
        <strain evidence="10 11">CCS26</strain>
    </source>
</reference>
<dbReference type="InterPro" id="IPR007353">
    <property type="entry name" value="DUF421"/>
</dbReference>
<feature type="transmembrane region" description="Helical" evidence="7">
    <location>
        <begin position="59"/>
        <end position="81"/>
    </location>
</feature>
<dbReference type="EMBL" id="BTCL01000007">
    <property type="protein sequence ID" value="GMK45401.1"/>
    <property type="molecule type" value="Genomic_DNA"/>
</dbReference>
<evidence type="ECO:0000256" key="1">
    <source>
        <dbReference type="ARBA" id="ARBA00004651"/>
    </source>
</evidence>
<proteinExistence type="inferred from homology"/>
<dbReference type="InterPro" id="IPR023090">
    <property type="entry name" value="UPF0702_alpha/beta_dom_sf"/>
</dbReference>
<keyword evidence="3" id="KW-1003">Cell membrane</keyword>
<feature type="transmembrane region" description="Helical" evidence="7">
    <location>
        <begin position="37"/>
        <end position="53"/>
    </location>
</feature>
<dbReference type="PANTHER" id="PTHR34582:SF7">
    <property type="entry name" value="UPF0702 TRANSMEMBRANE PROTEIN YDFS"/>
    <property type="match status" value="1"/>
</dbReference>
<protein>
    <submittedName>
        <fullName evidence="10">UPF0702 transmembrane protein YdfS</fullName>
    </submittedName>
</protein>
<comment type="similarity">
    <text evidence="2">Belongs to the UPF0702 family.</text>
</comment>
<feature type="domain" description="YetF C-terminal" evidence="8">
    <location>
        <begin position="83"/>
        <end position="215"/>
    </location>
</feature>
<dbReference type="PANTHER" id="PTHR34582">
    <property type="entry name" value="UPF0702 TRANSMEMBRANE PROTEIN YCAP"/>
    <property type="match status" value="1"/>
</dbReference>
<feature type="domain" description="YetF-like N-terminal transmembrane" evidence="9">
    <location>
        <begin position="5"/>
        <end position="76"/>
    </location>
</feature>
<accession>A0ABQ6NJZ4</accession>
<evidence type="ECO:0000313" key="10">
    <source>
        <dbReference type="EMBL" id="GMK45401.1"/>
    </source>
</evidence>
<evidence type="ECO:0000259" key="9">
    <source>
        <dbReference type="Pfam" id="PF20730"/>
    </source>
</evidence>
<sequence length="238" mass="27266">MSEYYIIFIRSISSFILLLIITRLIGKQTLSNMNSHDFVTAIILGAIAANIAFNEKIVLSHLVISLGVFTVTSWLLSLLSLKGRNVERWLFGKPSVVVDGGVLLQENMKKNKLTLDSLNEMLREKEIFDIAEVEYALLENSGKLSVLRKKEYRHLNLHLLNAEKAYPPKPINVPVELIKEGKFIYEHLHEANIKTEMIEKAVQKKGHVLTDVFYAVRGTDGKLYFDFYQDQLDRPKDM</sequence>